<evidence type="ECO:0000256" key="3">
    <source>
        <dbReference type="ARBA" id="ARBA00006247"/>
    </source>
</evidence>
<dbReference type="OrthoDB" id="4676at2759"/>
<sequence>FTETERESCRYTSSAPVIIVVVMVLNIFKASMLLVFYLCSITVTFANSFTGVETNDTNIIRSGLFLEILKEEAVSRLQELGKVSDADNYLERTFLSPASGRARAIISSWMEDAGLRTWVDQLGNVHGRVEGINAASEALIIGSHLDTVIDAGMFDGSLGIVCAVSAVKVLKIEGKLENIRRPIEVIAFSDEEGVRFQTAFLGSAALAGTLPVSALLISDKSGATVQHALKENSFEGTEESLLQVKYKEGSVWGYIEVHIEQGPVLESLGLPLGVVNGIAGQTRLKVTVRGSQGHAGTVPMAMRKDPMAAAAELIVLLESFCKHPEDFLSYDGQCNGFSVESLSKSLVCTVGEISIWPGASNVIPGQVTFSVDIRAMDDMAREAIIYELSKRMYEACERRSVHCVIERKHNAEAVLCDNELSSRLKSASYSALKRVAGEVPDDVPVLMSGAGHDAMPMSHLSKVGMLFVRCRGGISHSPMEHVTDDDVWVAGLAILEFLETNLLEVEM</sequence>
<feature type="transmembrane region" description="Helical" evidence="13">
    <location>
        <begin position="15"/>
        <end position="38"/>
    </location>
</feature>
<evidence type="ECO:0000256" key="7">
    <source>
        <dbReference type="ARBA" id="ARBA00022729"/>
    </source>
</evidence>
<keyword evidence="8" id="KW-0378">Hydrolase</keyword>
<dbReference type="Gene3D" id="3.30.70.360">
    <property type="match status" value="1"/>
</dbReference>
<evidence type="ECO:0000256" key="8">
    <source>
        <dbReference type="ARBA" id="ARBA00022801"/>
    </source>
</evidence>
<evidence type="ECO:0000259" key="14">
    <source>
        <dbReference type="Pfam" id="PF07687"/>
    </source>
</evidence>
<organism evidence="15 16">
    <name type="scientific">Coptis chinensis</name>
    <dbReference type="NCBI Taxonomy" id="261450"/>
    <lineage>
        <taxon>Eukaryota</taxon>
        <taxon>Viridiplantae</taxon>
        <taxon>Streptophyta</taxon>
        <taxon>Embryophyta</taxon>
        <taxon>Tracheophyta</taxon>
        <taxon>Spermatophyta</taxon>
        <taxon>Magnoliopsida</taxon>
        <taxon>Ranunculales</taxon>
        <taxon>Ranunculaceae</taxon>
        <taxon>Coptidoideae</taxon>
        <taxon>Coptis</taxon>
    </lineage>
</organism>
<comment type="subcellular location">
    <subcellularLocation>
        <location evidence="2">Endoplasmic reticulum</location>
    </subcellularLocation>
</comment>
<evidence type="ECO:0000256" key="4">
    <source>
        <dbReference type="ARBA" id="ARBA00011738"/>
    </source>
</evidence>
<dbReference type="InterPro" id="IPR011650">
    <property type="entry name" value="Peptidase_M20_dimer"/>
</dbReference>
<accession>A0A835LA07</accession>
<dbReference type="GO" id="GO:0047652">
    <property type="term" value="F:allantoate deiminase activity"/>
    <property type="evidence" value="ECO:0007669"/>
    <property type="project" value="UniProtKB-EC"/>
</dbReference>
<evidence type="ECO:0000256" key="11">
    <source>
        <dbReference type="ARBA" id="ARBA00053003"/>
    </source>
</evidence>
<keyword evidence="7" id="KW-0732">Signal</keyword>
<dbReference type="Pfam" id="PF07687">
    <property type="entry name" value="M20_dimer"/>
    <property type="match status" value="1"/>
</dbReference>
<dbReference type="AlphaFoldDB" id="A0A835LA07"/>
<comment type="similarity">
    <text evidence="3">Belongs to the peptidase M20A family.</text>
</comment>
<dbReference type="EMBL" id="JADFTS010000009">
    <property type="protein sequence ID" value="KAF9587633.1"/>
    <property type="molecule type" value="Genomic_DNA"/>
</dbReference>
<keyword evidence="9" id="KW-0256">Endoplasmic reticulum</keyword>
<dbReference type="GO" id="GO:0046872">
    <property type="term" value="F:metal ion binding"/>
    <property type="evidence" value="ECO:0007669"/>
    <property type="project" value="UniProtKB-KW"/>
</dbReference>
<comment type="catalytic activity">
    <reaction evidence="11">
        <text>allantoate + H2O + 2 H(+) = (S)-2-ureidoglycine + NH4(+) + CO2</text>
        <dbReference type="Rhea" id="RHEA:27485"/>
        <dbReference type="ChEBI" id="CHEBI:15377"/>
        <dbReference type="ChEBI" id="CHEBI:15378"/>
        <dbReference type="ChEBI" id="CHEBI:16526"/>
        <dbReference type="ChEBI" id="CHEBI:17536"/>
        <dbReference type="ChEBI" id="CHEBI:28938"/>
        <dbReference type="ChEBI" id="CHEBI:59947"/>
        <dbReference type="EC" id="3.5.3.9"/>
    </reaction>
</comment>
<dbReference type="EC" id="3.5.3.9" evidence="12"/>
<dbReference type="Pfam" id="PF01546">
    <property type="entry name" value="Peptidase_M20"/>
    <property type="match status" value="1"/>
</dbReference>
<evidence type="ECO:0000256" key="10">
    <source>
        <dbReference type="ARBA" id="ARBA00023211"/>
    </source>
</evidence>
<dbReference type="Proteomes" id="UP000631114">
    <property type="component" value="Unassembled WGS sequence"/>
</dbReference>
<feature type="domain" description="Peptidase M20 dimerisation" evidence="14">
    <location>
        <begin position="278"/>
        <end position="396"/>
    </location>
</feature>
<evidence type="ECO:0000256" key="5">
    <source>
        <dbReference type="ARBA" id="ARBA00022631"/>
    </source>
</evidence>
<dbReference type="PANTHER" id="PTHR32494">
    <property type="entry name" value="ALLANTOATE DEIMINASE-RELATED"/>
    <property type="match status" value="1"/>
</dbReference>
<dbReference type="NCBIfam" id="TIGR01879">
    <property type="entry name" value="hydantase"/>
    <property type="match status" value="1"/>
</dbReference>
<gene>
    <name evidence="15" type="ORF">IFM89_004465</name>
</gene>
<dbReference type="Gene3D" id="3.40.630.10">
    <property type="entry name" value="Zn peptidases"/>
    <property type="match status" value="1"/>
</dbReference>
<proteinExistence type="inferred from homology"/>
<reference evidence="15 16" key="1">
    <citation type="submission" date="2020-10" db="EMBL/GenBank/DDBJ databases">
        <title>The Coptis chinensis genome and diversification of protoberbering-type alkaloids.</title>
        <authorList>
            <person name="Wang B."/>
            <person name="Shu S."/>
            <person name="Song C."/>
            <person name="Liu Y."/>
        </authorList>
    </citation>
    <scope>NUCLEOTIDE SEQUENCE [LARGE SCALE GENOMIC DNA]</scope>
    <source>
        <strain evidence="15">HL-2020</strain>
        <tissue evidence="15">Leaf</tissue>
    </source>
</reference>
<evidence type="ECO:0000256" key="6">
    <source>
        <dbReference type="ARBA" id="ARBA00022723"/>
    </source>
</evidence>
<keyword evidence="6" id="KW-0479">Metal-binding</keyword>
<keyword evidence="16" id="KW-1185">Reference proteome</keyword>
<evidence type="ECO:0000256" key="12">
    <source>
        <dbReference type="ARBA" id="ARBA00066382"/>
    </source>
</evidence>
<comment type="subunit">
    <text evidence="4">Homodimer.</text>
</comment>
<evidence type="ECO:0000256" key="1">
    <source>
        <dbReference type="ARBA" id="ARBA00001936"/>
    </source>
</evidence>
<protein>
    <recommendedName>
        <fullName evidence="12">allantoate deiminase</fullName>
        <ecNumber evidence="12">3.5.3.9</ecNumber>
    </recommendedName>
</protein>
<dbReference type="CDD" id="cd03884">
    <property type="entry name" value="M20_bAS"/>
    <property type="match status" value="1"/>
</dbReference>
<name>A0A835LA07_9MAGN</name>
<dbReference type="GO" id="GO:0006144">
    <property type="term" value="P:purine nucleobase metabolic process"/>
    <property type="evidence" value="ECO:0007669"/>
    <property type="project" value="UniProtKB-KW"/>
</dbReference>
<dbReference type="SUPFAM" id="SSF53187">
    <property type="entry name" value="Zn-dependent exopeptidases"/>
    <property type="match status" value="1"/>
</dbReference>
<keyword evidence="13" id="KW-1133">Transmembrane helix</keyword>
<dbReference type="InterPro" id="IPR036264">
    <property type="entry name" value="Bact_exopeptidase_dim_dom"/>
</dbReference>
<evidence type="ECO:0000256" key="13">
    <source>
        <dbReference type="SAM" id="Phobius"/>
    </source>
</evidence>
<feature type="non-terminal residue" evidence="15">
    <location>
        <position position="507"/>
    </location>
</feature>
<dbReference type="GO" id="GO:0005783">
    <property type="term" value="C:endoplasmic reticulum"/>
    <property type="evidence" value="ECO:0007669"/>
    <property type="project" value="UniProtKB-SubCell"/>
</dbReference>
<comment type="caution">
    <text evidence="15">The sequence shown here is derived from an EMBL/GenBank/DDBJ whole genome shotgun (WGS) entry which is preliminary data.</text>
</comment>
<comment type="cofactor">
    <cofactor evidence="1">
        <name>Mn(2+)</name>
        <dbReference type="ChEBI" id="CHEBI:29035"/>
    </cofactor>
</comment>
<evidence type="ECO:0000313" key="15">
    <source>
        <dbReference type="EMBL" id="KAF9587633.1"/>
    </source>
</evidence>
<dbReference type="FunFam" id="3.30.70.360:FF:000019">
    <property type="entry name" value="Allantoate deiminase"/>
    <property type="match status" value="1"/>
</dbReference>
<keyword evidence="13" id="KW-0812">Transmembrane</keyword>
<dbReference type="SUPFAM" id="SSF55031">
    <property type="entry name" value="Bacterial exopeptidase dimerisation domain"/>
    <property type="match status" value="1"/>
</dbReference>
<keyword evidence="10" id="KW-0464">Manganese</keyword>
<keyword evidence="5" id="KW-0659">Purine metabolism</keyword>
<dbReference type="InterPro" id="IPR002933">
    <property type="entry name" value="Peptidase_M20"/>
</dbReference>
<evidence type="ECO:0000256" key="2">
    <source>
        <dbReference type="ARBA" id="ARBA00004240"/>
    </source>
</evidence>
<keyword evidence="13" id="KW-0472">Membrane</keyword>
<evidence type="ECO:0000313" key="16">
    <source>
        <dbReference type="Proteomes" id="UP000631114"/>
    </source>
</evidence>
<dbReference type="PANTHER" id="PTHR32494:SF19">
    <property type="entry name" value="ALLANTOATE DEIMINASE-RELATED"/>
    <property type="match status" value="1"/>
</dbReference>
<dbReference type="InterPro" id="IPR010158">
    <property type="entry name" value="Amidase_Cbmase"/>
</dbReference>
<evidence type="ECO:0000256" key="9">
    <source>
        <dbReference type="ARBA" id="ARBA00022824"/>
    </source>
</evidence>